<dbReference type="EMBL" id="JACAZH010000001">
    <property type="protein sequence ID" value="KAF7377072.1"/>
    <property type="molecule type" value="Genomic_DNA"/>
</dbReference>
<dbReference type="Gene3D" id="3.60.130.30">
    <property type="match status" value="1"/>
</dbReference>
<organism evidence="3 4">
    <name type="scientific">Mycena sanguinolenta</name>
    <dbReference type="NCBI Taxonomy" id="230812"/>
    <lineage>
        <taxon>Eukaryota</taxon>
        <taxon>Fungi</taxon>
        <taxon>Dikarya</taxon>
        <taxon>Basidiomycota</taxon>
        <taxon>Agaricomycotina</taxon>
        <taxon>Agaricomycetes</taxon>
        <taxon>Agaricomycetidae</taxon>
        <taxon>Agaricales</taxon>
        <taxon>Marasmiineae</taxon>
        <taxon>Mycenaceae</taxon>
        <taxon>Mycena</taxon>
    </lineage>
</organism>
<sequence>MDKKKQGSKKRKREKRERECANSFLKSVHQKHLDAAKQNSVKVDVDASELPHTKPGWIGKLFAQDGSEAPKLGDSIIQLPSGLESHSYTQEEIDAMSGTKDFSYIAWPGDVTVPLTDSHRRLFALLGGKPKDLKGWKIVTDGAASMMARLGPRGHFTHEDLTHRRAHPDSPYPSISRGPSHGGGQTRPGELCNHPVNVAITDEMIAHEYFRRIVGFTNCLVRVFAPLLFLFYQSQMALLAAWDATLRSPFQNSVFAACTFNFGPRAATCSHLDFGNLAWGWCAITALGSFDADRGGHLILWDLKLIIRFPAGSTILIPSAILRHSNIPVQSHESRFSFVQYTAGGLFRWIRNGYMTEEALENTASVEEKLARASEREARWQDGVNMYSVVNNL</sequence>
<proteinExistence type="predicted"/>
<evidence type="ECO:0000313" key="4">
    <source>
        <dbReference type="Proteomes" id="UP000623467"/>
    </source>
</evidence>
<evidence type="ECO:0000256" key="1">
    <source>
        <dbReference type="SAM" id="MobiDB-lite"/>
    </source>
</evidence>
<name>A0A8H6ZG26_9AGAR</name>
<evidence type="ECO:0000313" key="3">
    <source>
        <dbReference type="EMBL" id="KAF7377072.1"/>
    </source>
</evidence>
<dbReference type="OrthoDB" id="3025143at2759"/>
<keyword evidence="2" id="KW-0472">Membrane</keyword>
<evidence type="ECO:0000256" key="2">
    <source>
        <dbReference type="SAM" id="Phobius"/>
    </source>
</evidence>
<keyword evidence="4" id="KW-1185">Reference proteome</keyword>
<feature type="compositionally biased region" description="Basic residues" evidence="1">
    <location>
        <begin position="1"/>
        <end position="15"/>
    </location>
</feature>
<dbReference type="AlphaFoldDB" id="A0A8H6ZG26"/>
<feature type="transmembrane region" description="Helical" evidence="2">
    <location>
        <begin position="213"/>
        <end position="232"/>
    </location>
</feature>
<keyword evidence="2" id="KW-1133">Transmembrane helix</keyword>
<protein>
    <submittedName>
        <fullName evidence="3">Uncharacterized protein</fullName>
    </submittedName>
</protein>
<feature type="region of interest" description="Disordered" evidence="1">
    <location>
        <begin position="162"/>
        <end position="188"/>
    </location>
</feature>
<dbReference type="Proteomes" id="UP000623467">
    <property type="component" value="Unassembled WGS sequence"/>
</dbReference>
<gene>
    <name evidence="3" type="ORF">MSAN_00125700</name>
</gene>
<accession>A0A8H6ZG26</accession>
<comment type="caution">
    <text evidence="3">The sequence shown here is derived from an EMBL/GenBank/DDBJ whole genome shotgun (WGS) entry which is preliminary data.</text>
</comment>
<keyword evidence="2" id="KW-0812">Transmembrane</keyword>
<reference evidence="3" key="1">
    <citation type="submission" date="2020-05" db="EMBL/GenBank/DDBJ databases">
        <title>Mycena genomes resolve the evolution of fungal bioluminescence.</title>
        <authorList>
            <person name="Tsai I.J."/>
        </authorList>
    </citation>
    <scope>NUCLEOTIDE SEQUENCE</scope>
    <source>
        <strain evidence="3">160909Yilan</strain>
    </source>
</reference>
<feature type="region of interest" description="Disordered" evidence="1">
    <location>
        <begin position="1"/>
        <end position="20"/>
    </location>
</feature>